<sequence length="191" mass="22645">MKLDGLVPLFNSMRSQGIQRYKFNFRKNNVIFDVFFFIDESPFILLFGVRIKNFSFVVEVQNGFLINDKLPRETYKKLCEVLGIKYDPLNKFSPFAFFNEFNKAIPAIALETQRVSSQDIAIYKRDVEDADKIYFYGWNDNTKDGGQVTEKNLLKTREYLGYKAYEWCRNKNISSRWTDREEYAKEAVLRL</sequence>
<evidence type="ECO:0000313" key="2">
    <source>
        <dbReference type="Proteomes" id="UP000294395"/>
    </source>
</evidence>
<protein>
    <submittedName>
        <fullName evidence="1">Rloe protein</fullName>
    </submittedName>
</protein>
<dbReference type="Pfam" id="PF19503">
    <property type="entry name" value="DUF6037"/>
    <property type="match status" value="1"/>
</dbReference>
<dbReference type="EMBL" id="CP038009">
    <property type="protein sequence ID" value="QBQ16266.1"/>
    <property type="molecule type" value="Genomic_DNA"/>
</dbReference>
<gene>
    <name evidence="1" type="ORF">AHTJR_08225</name>
</gene>
<accession>A0A4P7B6N7</accession>
<reference evidence="1 2" key="1">
    <citation type="submission" date="2019-03" db="EMBL/GenBank/DDBJ databases">
        <title>Complete genome sequence of two outbreak-associated Acinetobacter haemolyticus strains.</title>
        <authorList>
            <person name="Bai L."/>
            <person name="Zhang S.-C."/>
            <person name="Deng Y."/>
            <person name="Song C.-C."/>
            <person name="Kang G.-B."/>
            <person name="Dong Y."/>
            <person name="Wang Y."/>
            <person name="Gao F."/>
            <person name="Huang H."/>
        </authorList>
    </citation>
    <scope>NUCLEOTIDE SEQUENCE [LARGE SCALE GENOMIC DNA]</scope>
    <source>
        <strain evidence="1 2">TJR01</strain>
    </source>
</reference>
<dbReference type="RefSeq" id="WP_134252340.1">
    <property type="nucleotide sequence ID" value="NZ_CP038009.1"/>
</dbReference>
<organism evidence="1 2">
    <name type="scientific">Acinetobacter haemolyticus</name>
    <dbReference type="NCBI Taxonomy" id="29430"/>
    <lineage>
        <taxon>Bacteria</taxon>
        <taxon>Pseudomonadati</taxon>
        <taxon>Pseudomonadota</taxon>
        <taxon>Gammaproteobacteria</taxon>
        <taxon>Moraxellales</taxon>
        <taxon>Moraxellaceae</taxon>
        <taxon>Acinetobacter</taxon>
    </lineage>
</organism>
<dbReference type="InterPro" id="IPR046100">
    <property type="entry name" value="DUF6037"/>
</dbReference>
<dbReference type="Proteomes" id="UP000294395">
    <property type="component" value="Chromosome"/>
</dbReference>
<name>A0A4P7B6N7_ACIHA</name>
<evidence type="ECO:0000313" key="1">
    <source>
        <dbReference type="EMBL" id="QBQ16266.1"/>
    </source>
</evidence>
<dbReference type="AlphaFoldDB" id="A0A4P7B6N7"/>
<proteinExistence type="predicted"/>